<protein>
    <submittedName>
        <fullName evidence="1">DUF4364 family protein</fullName>
    </submittedName>
</protein>
<dbReference type="EMBL" id="DVNM01000027">
    <property type="protein sequence ID" value="HIU69287.1"/>
    <property type="molecule type" value="Genomic_DNA"/>
</dbReference>
<reference evidence="1" key="1">
    <citation type="submission" date="2020-10" db="EMBL/GenBank/DDBJ databases">
        <authorList>
            <person name="Gilroy R."/>
        </authorList>
    </citation>
    <scope>NUCLEOTIDE SEQUENCE</scope>
    <source>
        <strain evidence="1">CHK176-6737</strain>
    </source>
</reference>
<evidence type="ECO:0000313" key="1">
    <source>
        <dbReference type="EMBL" id="HIU69287.1"/>
    </source>
</evidence>
<dbReference type="InterPro" id="IPR025374">
    <property type="entry name" value="DUF4364"/>
</dbReference>
<reference evidence="1" key="2">
    <citation type="journal article" date="2021" name="PeerJ">
        <title>Extensive microbial diversity within the chicken gut microbiome revealed by metagenomics and culture.</title>
        <authorList>
            <person name="Gilroy R."/>
            <person name="Ravi A."/>
            <person name="Getino M."/>
            <person name="Pursley I."/>
            <person name="Horton D.L."/>
            <person name="Alikhan N.F."/>
            <person name="Baker D."/>
            <person name="Gharbi K."/>
            <person name="Hall N."/>
            <person name="Watson M."/>
            <person name="Adriaenssens E.M."/>
            <person name="Foster-Nyarko E."/>
            <person name="Jarju S."/>
            <person name="Secka A."/>
            <person name="Antonio M."/>
            <person name="Oren A."/>
            <person name="Chaudhuri R.R."/>
            <person name="La Ragione R."/>
            <person name="Hildebrand F."/>
            <person name="Pallen M.J."/>
        </authorList>
    </citation>
    <scope>NUCLEOTIDE SEQUENCE</scope>
    <source>
        <strain evidence="1">CHK176-6737</strain>
    </source>
</reference>
<dbReference type="AlphaFoldDB" id="A0A9D1SNB5"/>
<dbReference type="Pfam" id="PF14277">
    <property type="entry name" value="DUF4364"/>
    <property type="match status" value="1"/>
</dbReference>
<evidence type="ECO:0000313" key="2">
    <source>
        <dbReference type="Proteomes" id="UP000824125"/>
    </source>
</evidence>
<organism evidence="1 2">
    <name type="scientific">Candidatus Scybalenecus merdavium</name>
    <dbReference type="NCBI Taxonomy" id="2840939"/>
    <lineage>
        <taxon>Bacteria</taxon>
        <taxon>Bacillati</taxon>
        <taxon>Bacillota</taxon>
        <taxon>Clostridia</taxon>
        <taxon>Eubacteriales</taxon>
        <taxon>Oscillospiraceae</taxon>
        <taxon>Oscillospiraceae incertae sedis</taxon>
        <taxon>Candidatus Scybalenecus</taxon>
    </lineage>
</organism>
<dbReference type="Proteomes" id="UP000824125">
    <property type="component" value="Unassembled WGS sequence"/>
</dbReference>
<gene>
    <name evidence="1" type="ORF">IAD23_04940</name>
</gene>
<name>A0A9D1SNB5_9FIRM</name>
<proteinExistence type="predicted"/>
<comment type="caution">
    <text evidence="1">The sequence shown here is derived from an EMBL/GenBank/DDBJ whole genome shotgun (WGS) entry which is preliminary data.</text>
</comment>
<accession>A0A9D1SNB5</accession>
<sequence length="190" mass="21129">MGNKNTTTPQFDAIAGESESGVLRDRATIRVAVCYILENVKEDLTADIIIEAMTAGEIANYYEASAAVADLIRDGIIDEQENGTLHLSSKGASSVEFLEDSLPKTVREKSIGAVMKLAAREMYKKQTRCTVEKAENGWRVILHVNDQENDFMTLTLYTVSKEQAVVIQEKFTDDPVKVYNNLIQSIFSNE</sequence>